<dbReference type="EMBL" id="BJWG01000004">
    <property type="protein sequence ID" value="GEL94645.1"/>
    <property type="molecule type" value="Genomic_DNA"/>
</dbReference>
<gene>
    <name evidence="3" type="primary">hmd</name>
    <name evidence="3" type="ORF">CCO02nite_13030</name>
</gene>
<evidence type="ECO:0000313" key="4">
    <source>
        <dbReference type="Proteomes" id="UP000321720"/>
    </source>
</evidence>
<proteinExistence type="predicted"/>
<protein>
    <submittedName>
        <fullName evidence="3">N5,N10-methylene tetrahydromethanopterin reductase</fullName>
    </submittedName>
</protein>
<dbReference type="Pfam" id="PF00296">
    <property type="entry name" value="Bac_luciferase"/>
    <property type="match status" value="1"/>
</dbReference>
<reference evidence="3 4" key="1">
    <citation type="submission" date="2019-07" db="EMBL/GenBank/DDBJ databases">
        <title>Whole genome shotgun sequence of Cellulomonas composti NBRC 100758.</title>
        <authorList>
            <person name="Hosoyama A."/>
            <person name="Uohara A."/>
            <person name="Ohji S."/>
            <person name="Ichikawa N."/>
        </authorList>
    </citation>
    <scope>NUCLEOTIDE SEQUENCE [LARGE SCALE GENOMIC DNA]</scope>
    <source>
        <strain evidence="3 4">NBRC 100758</strain>
    </source>
</reference>
<evidence type="ECO:0000259" key="2">
    <source>
        <dbReference type="Pfam" id="PF00296"/>
    </source>
</evidence>
<comment type="caution">
    <text evidence="3">The sequence shown here is derived from an EMBL/GenBank/DDBJ whole genome shotgun (WGS) entry which is preliminary data.</text>
</comment>
<dbReference type="Proteomes" id="UP000321720">
    <property type="component" value="Unassembled WGS sequence"/>
</dbReference>
<organism evidence="3 4">
    <name type="scientific">Cellulomonas composti</name>
    <dbReference type="NCBI Taxonomy" id="266130"/>
    <lineage>
        <taxon>Bacteria</taxon>
        <taxon>Bacillati</taxon>
        <taxon>Actinomycetota</taxon>
        <taxon>Actinomycetes</taxon>
        <taxon>Micrococcales</taxon>
        <taxon>Cellulomonadaceae</taxon>
        <taxon>Cellulomonas</taxon>
    </lineage>
</organism>
<dbReference type="InterPro" id="IPR011251">
    <property type="entry name" value="Luciferase-like_dom"/>
</dbReference>
<name>A0A511J9H5_9CELL</name>
<evidence type="ECO:0000313" key="3">
    <source>
        <dbReference type="EMBL" id="GEL94645.1"/>
    </source>
</evidence>
<dbReference type="GO" id="GO:0016705">
    <property type="term" value="F:oxidoreductase activity, acting on paired donors, with incorporation or reduction of molecular oxygen"/>
    <property type="evidence" value="ECO:0007669"/>
    <property type="project" value="InterPro"/>
</dbReference>
<dbReference type="InterPro" id="IPR050564">
    <property type="entry name" value="F420-G6PD/mer"/>
</dbReference>
<dbReference type="PANTHER" id="PTHR43244:SF1">
    <property type="entry name" value="5,10-METHYLENETETRAHYDROMETHANOPTERIN REDUCTASE"/>
    <property type="match status" value="1"/>
</dbReference>
<dbReference type="SUPFAM" id="SSF51679">
    <property type="entry name" value="Bacterial luciferase-like"/>
    <property type="match status" value="1"/>
</dbReference>
<evidence type="ECO:0000256" key="1">
    <source>
        <dbReference type="ARBA" id="ARBA00023002"/>
    </source>
</evidence>
<dbReference type="PANTHER" id="PTHR43244">
    <property type="match status" value="1"/>
</dbReference>
<sequence length="317" mass="33212">MCAFTPSIAVMTDVGVMLPRDLPAGLVLDFARAADRAGFDELWVVEDLAFRGGVAQAAAVLAATDRIVVGVGILPAAVRHVAYAAMEVATLAQLFPGRVHVGIGHGMPEWMRQLGVWPQRPLAFLSSYVETLRTLLGGGEVDGLRLDPSSVPDVVPPLLLGVRGPKSLAVSGRVADGTVLAEPCAPEYARAALEKIAASGPHRVVAYNVGAVDDDPAAAVAAARPALEWVGEPDWAPHLAPLPFADEFAALRTDCATRAEFVARLPEAWVRRLALVGTPDEVRGRIAELGRAGVSSSVFIPAGPDPLRSLAALGRVL</sequence>
<dbReference type="Gene3D" id="3.20.20.30">
    <property type="entry name" value="Luciferase-like domain"/>
    <property type="match status" value="1"/>
</dbReference>
<keyword evidence="1" id="KW-0560">Oxidoreductase</keyword>
<accession>A0A511J9H5</accession>
<feature type="domain" description="Luciferase-like" evidence="2">
    <location>
        <begin position="16"/>
        <end position="295"/>
    </location>
</feature>
<dbReference type="InterPro" id="IPR036661">
    <property type="entry name" value="Luciferase-like_sf"/>
</dbReference>
<keyword evidence="4" id="KW-1185">Reference proteome</keyword>
<dbReference type="AlphaFoldDB" id="A0A511J9H5"/>